<feature type="transmembrane region" description="Helical" evidence="5">
    <location>
        <begin position="36"/>
        <end position="57"/>
    </location>
</feature>
<keyword evidence="4 5" id="KW-0472">Membrane</keyword>
<evidence type="ECO:0000256" key="1">
    <source>
        <dbReference type="ARBA" id="ARBA00004141"/>
    </source>
</evidence>
<accession>A0A249SNU3</accession>
<dbReference type="EMBL" id="CP023173">
    <property type="protein sequence ID" value="ASZ09335.1"/>
    <property type="molecule type" value="Genomic_DNA"/>
</dbReference>
<gene>
    <name evidence="7" type="ORF">CK556_03195</name>
</gene>
<feature type="domain" description="RDD" evidence="6">
    <location>
        <begin position="30"/>
        <end position="145"/>
    </location>
</feature>
<evidence type="ECO:0000313" key="8">
    <source>
        <dbReference type="Proteomes" id="UP000232229"/>
    </source>
</evidence>
<dbReference type="KEGG" id="mchc:CK556_03195"/>
<evidence type="ECO:0000256" key="3">
    <source>
        <dbReference type="ARBA" id="ARBA00022989"/>
    </source>
</evidence>
<evidence type="ECO:0000313" key="7">
    <source>
        <dbReference type="EMBL" id="ASZ09335.1"/>
    </source>
</evidence>
<feature type="transmembrane region" description="Helical" evidence="5">
    <location>
        <begin position="124"/>
        <end position="146"/>
    </location>
</feature>
<dbReference type="STRING" id="1336232.GCA_000518825_00952"/>
<sequence length="277" mass="32677">MMEISKTVDKNYGVSKTNENSLKDNEFYIPSLWRVFFARLTDLFISSIPFLIVGFVLRNQANDGDWINLFVIFTSALIWNFSYFVLLTHFLKGKTVGKIIFKIKLVKFNINEKIKFIDILKRELWFILMPWCFLYLGNILFLLLMSKYNKTENATYFNVGYIVYQINYWIFLVWNLAIGVSIRLQKNHQSGVDMKSKIYVVSEKPKKVVLSKPKTSKLVLEQTPGKFEQEILNEIGNSDEKEFYESINVDKPSLTENLKLENKNKKQIEQKEREKNE</sequence>
<proteinExistence type="predicted"/>
<evidence type="ECO:0000259" key="6">
    <source>
        <dbReference type="Pfam" id="PF06271"/>
    </source>
</evidence>
<feature type="transmembrane region" description="Helical" evidence="5">
    <location>
        <begin position="69"/>
        <end position="91"/>
    </location>
</feature>
<dbReference type="Proteomes" id="UP000232229">
    <property type="component" value="Chromosome"/>
</dbReference>
<protein>
    <submittedName>
        <fullName evidence="7">RDD family protein</fullName>
    </submittedName>
</protein>
<evidence type="ECO:0000256" key="5">
    <source>
        <dbReference type="SAM" id="Phobius"/>
    </source>
</evidence>
<keyword evidence="2 5" id="KW-0812">Transmembrane</keyword>
<dbReference type="GO" id="GO:0016020">
    <property type="term" value="C:membrane"/>
    <property type="evidence" value="ECO:0007669"/>
    <property type="project" value="UniProtKB-SubCell"/>
</dbReference>
<organism evidence="7 8">
    <name type="scientific">Mesoplasma chauliocola</name>
    <dbReference type="NCBI Taxonomy" id="216427"/>
    <lineage>
        <taxon>Bacteria</taxon>
        <taxon>Bacillati</taxon>
        <taxon>Mycoplasmatota</taxon>
        <taxon>Mollicutes</taxon>
        <taxon>Entomoplasmatales</taxon>
        <taxon>Entomoplasmataceae</taxon>
        <taxon>Mesoplasma</taxon>
    </lineage>
</organism>
<evidence type="ECO:0000256" key="2">
    <source>
        <dbReference type="ARBA" id="ARBA00022692"/>
    </source>
</evidence>
<dbReference type="RefSeq" id="WP_027875452.1">
    <property type="nucleotide sequence ID" value="NZ_CP023173.1"/>
</dbReference>
<comment type="subcellular location">
    <subcellularLocation>
        <location evidence="1">Membrane</location>
        <topology evidence="1">Multi-pass membrane protein</topology>
    </subcellularLocation>
</comment>
<dbReference type="InterPro" id="IPR010432">
    <property type="entry name" value="RDD"/>
</dbReference>
<reference evidence="7 8" key="1">
    <citation type="submission" date="2017-08" db="EMBL/GenBank/DDBJ databases">
        <title>Complete Genome Sequence of Mesoplasma chauliocola.</title>
        <authorList>
            <person name="Knight T.F.Jr."/>
            <person name="Citino T."/>
        </authorList>
    </citation>
    <scope>NUCLEOTIDE SEQUENCE [LARGE SCALE GENOMIC DNA]</scope>
    <source>
        <strain evidence="7 8">CHPA-2</strain>
    </source>
</reference>
<keyword evidence="3 5" id="KW-1133">Transmembrane helix</keyword>
<keyword evidence="8" id="KW-1185">Reference proteome</keyword>
<name>A0A249SNU3_9MOLU</name>
<evidence type="ECO:0000256" key="4">
    <source>
        <dbReference type="ARBA" id="ARBA00023136"/>
    </source>
</evidence>
<feature type="transmembrane region" description="Helical" evidence="5">
    <location>
        <begin position="166"/>
        <end position="184"/>
    </location>
</feature>
<dbReference type="Pfam" id="PF06271">
    <property type="entry name" value="RDD"/>
    <property type="match status" value="1"/>
</dbReference>
<dbReference type="AlphaFoldDB" id="A0A249SNU3"/>